<protein>
    <submittedName>
        <fullName evidence="1">Uncharacterized protein</fullName>
    </submittedName>
</protein>
<comment type="caution">
    <text evidence="1">The sequence shown here is derived from an EMBL/GenBank/DDBJ whole genome shotgun (WGS) entry which is preliminary data.</text>
</comment>
<organism evidence="1">
    <name type="scientific">marine sediment metagenome</name>
    <dbReference type="NCBI Taxonomy" id="412755"/>
    <lineage>
        <taxon>unclassified sequences</taxon>
        <taxon>metagenomes</taxon>
        <taxon>ecological metagenomes</taxon>
    </lineage>
</organism>
<dbReference type="AlphaFoldDB" id="A0A0F9NUD2"/>
<gene>
    <name evidence="1" type="ORF">LCGC14_0925450</name>
</gene>
<sequence>DPLFSIEKSAEIKEGIVNSLTRNFSILLIREKKNLNS</sequence>
<accession>A0A0F9NUD2</accession>
<dbReference type="EMBL" id="LAZR01003148">
    <property type="protein sequence ID" value="KKN21424.1"/>
    <property type="molecule type" value="Genomic_DNA"/>
</dbReference>
<evidence type="ECO:0000313" key="1">
    <source>
        <dbReference type="EMBL" id="KKN21424.1"/>
    </source>
</evidence>
<proteinExistence type="predicted"/>
<reference evidence="1" key="1">
    <citation type="journal article" date="2015" name="Nature">
        <title>Complex archaea that bridge the gap between prokaryotes and eukaryotes.</title>
        <authorList>
            <person name="Spang A."/>
            <person name="Saw J.H."/>
            <person name="Jorgensen S.L."/>
            <person name="Zaremba-Niedzwiedzka K."/>
            <person name="Martijn J."/>
            <person name="Lind A.E."/>
            <person name="van Eijk R."/>
            <person name="Schleper C."/>
            <person name="Guy L."/>
            <person name="Ettema T.J."/>
        </authorList>
    </citation>
    <scope>NUCLEOTIDE SEQUENCE</scope>
</reference>
<name>A0A0F9NUD2_9ZZZZ</name>
<feature type="non-terminal residue" evidence="1">
    <location>
        <position position="1"/>
    </location>
</feature>